<name>A0ABQ9H2Q4_9NEOP</name>
<evidence type="ECO:0000256" key="1">
    <source>
        <dbReference type="SAM" id="MobiDB-lite"/>
    </source>
</evidence>
<feature type="region of interest" description="Disordered" evidence="1">
    <location>
        <begin position="135"/>
        <end position="158"/>
    </location>
</feature>
<sequence length="936" mass="104051">MATVKSSFSWWHSEDTTCKSLLELQVPRVDLATPLLAMHVDMDALVLCWRCTVRVSCFPEYNRRPGWLSGQTTPLPLSRTGFDSRRGRFQIFARRNRAGRCRCSSGFLGDIPLPPALAFRRSSILTSLRPYYRDSGRTNSRPARHDKSTSPEVNDCDAPRHQFGAVNASPRLHGSTRPIDSVRTRAPHIDQCRIGSPAFNCATELSHFSARSRTRRVRGAELGNTSFMLPEADTRRRLTTAGHPHLHAFLVRYPDDKKIAPRQGIRNPVFFGVFRASNPMRRSFCNSPLRTVNADDAELVVRCFLVAGSTLDTSTVLVRMSHDCNTCPRKPFPPGNLLASQQPQQISKSFTARRAANQAQGSFPETCVANQRMVTPVSKTHACHSVSVVAVINVLVCAVLVSSVHLRVSSGVTVAWWLDHSHPTLANRGSIHLQRGHSRGFRTWESCRTMPLSGEYSRGSPVLPRPCIPALLRTRLGSPTSALKTSDTNSFPNLFTRSQPVNNALCVRISRRRPFTNERRRNCKQIIFFVRKALKLPAINSLLRTIPAIIILHVQHMSSVIETGTELDNELYSFINQAILYKDNTAWTGHDAVYTSGRCAPLHTITHDMHTATTIPLPRTGEGGNFHSTGSNQRAGRISRTSYTCRPSPGGMNIKPPPPPGWSRGLCAPAGVGGVWWRVARRLHCASGKVLNTRHVSFKALLAGALGLSTRNELVGGGGGLVPSRRHEPWSGRASAAAPVILCCGNPLNAAACRSCDWPCHPTSLDVRKIFELIEALERRELRSDEEMLDVPLSWYMYHNQTLCTMCHDEVVMNHLPKFVRLIENNPVELYHYLMSEDISEALNIADEGEVSMLTNTSPRHAAVKAVHDKVSTLEINLIKKSLFLHAYILTGALSDIRPVSQEATEETPRSDGDAANYVNGRTRRRRRQQSYCAVC</sequence>
<comment type="caution">
    <text evidence="2">The sequence shown here is derived from an EMBL/GenBank/DDBJ whole genome shotgun (WGS) entry which is preliminary data.</text>
</comment>
<feature type="region of interest" description="Disordered" evidence="1">
    <location>
        <begin position="900"/>
        <end position="923"/>
    </location>
</feature>
<evidence type="ECO:0000313" key="3">
    <source>
        <dbReference type="Proteomes" id="UP001159363"/>
    </source>
</evidence>
<evidence type="ECO:0000313" key="2">
    <source>
        <dbReference type="EMBL" id="KAJ8878581.1"/>
    </source>
</evidence>
<gene>
    <name evidence="2" type="ORF">PR048_019162</name>
</gene>
<accession>A0ABQ9H2Q4</accession>
<protein>
    <submittedName>
        <fullName evidence="2">Uncharacterized protein</fullName>
    </submittedName>
</protein>
<proteinExistence type="predicted"/>
<dbReference type="EMBL" id="JARBHB010000007">
    <property type="protein sequence ID" value="KAJ8878581.1"/>
    <property type="molecule type" value="Genomic_DNA"/>
</dbReference>
<organism evidence="2 3">
    <name type="scientific">Dryococelus australis</name>
    <dbReference type="NCBI Taxonomy" id="614101"/>
    <lineage>
        <taxon>Eukaryota</taxon>
        <taxon>Metazoa</taxon>
        <taxon>Ecdysozoa</taxon>
        <taxon>Arthropoda</taxon>
        <taxon>Hexapoda</taxon>
        <taxon>Insecta</taxon>
        <taxon>Pterygota</taxon>
        <taxon>Neoptera</taxon>
        <taxon>Polyneoptera</taxon>
        <taxon>Phasmatodea</taxon>
        <taxon>Verophasmatodea</taxon>
        <taxon>Anareolatae</taxon>
        <taxon>Phasmatidae</taxon>
        <taxon>Eurycanthinae</taxon>
        <taxon>Dryococelus</taxon>
    </lineage>
</organism>
<reference evidence="2 3" key="1">
    <citation type="submission" date="2023-02" db="EMBL/GenBank/DDBJ databases">
        <title>LHISI_Scaffold_Assembly.</title>
        <authorList>
            <person name="Stuart O.P."/>
            <person name="Cleave R."/>
            <person name="Magrath M.J.L."/>
            <person name="Mikheyev A.S."/>
        </authorList>
    </citation>
    <scope>NUCLEOTIDE SEQUENCE [LARGE SCALE GENOMIC DNA]</scope>
    <source>
        <strain evidence="2">Daus_M_001</strain>
        <tissue evidence="2">Leg muscle</tissue>
    </source>
</reference>
<keyword evidence="3" id="KW-1185">Reference proteome</keyword>
<dbReference type="Proteomes" id="UP001159363">
    <property type="component" value="Chromosome 6"/>
</dbReference>